<dbReference type="InterPro" id="IPR005931">
    <property type="entry name" value="P5CDH/ALDH4A1"/>
</dbReference>
<dbReference type="InterPro" id="IPR015590">
    <property type="entry name" value="Aldehyde_DH_dom"/>
</dbReference>
<evidence type="ECO:0000256" key="2">
    <source>
        <dbReference type="ARBA" id="ARBA00009986"/>
    </source>
</evidence>
<name>A0A7Y3VYT5_9FLAO</name>
<evidence type="ECO:0000313" key="10">
    <source>
        <dbReference type="EMBL" id="NNT71867.1"/>
    </source>
</evidence>
<sequence length="542" mass="60135">MPKGFFHVPKAVNEPVKSYAPNSPEKAAVLAAYKKMWNETIDVPNYIGHEEIRTGNTRNMTAPHDHQHVVGKYHLAEKAHIEKAIAAALEARKKWANMAWEQRAAIFLKAAELIAGPYRAKINAATMIAQSKTIFQAEIDASCELIDFLRYNVEFMTQIYNDQPKSVSDIWNRVEYRPLEGFVYAITPFNFTAIAANLPASAALMGNTVVWKPSDSQVFSAKVIIDIFKEAGVPDGVINVVFGDPVMITDTILKHPDFAGVHYTGSTFVFKEIWKKIGENIHTYKTYPRIVGETGGKDFVLAHPSANVKQVVTGITRGAFEFQGQKCSAASRGYIPQSLWPAVKEQLITDVKSMKMGSPEDFSNFITAVIHEGSFDKLASFIDQAKKDSDAEIIVGGNYDKSKGYFIEPTVIVTTNPKYATMETELFGPVMTIYVYEDAKWAETLQLVDSTSEYALTGAIFSQDRYAIEEATLALQNSAGNFYINDKPTGAVVGMQPFGGARASGTNDKAGSMQNLLRWVSPRTIKETFVTPEDYRYPFLGE</sequence>
<dbReference type="Pfam" id="PF00171">
    <property type="entry name" value="Aldedh"/>
    <property type="match status" value="1"/>
</dbReference>
<dbReference type="PANTHER" id="PTHR42862:SF1">
    <property type="entry name" value="DELTA-1-PYRROLINE-5-CARBOXYLATE DEHYDROGENASE 2, ISOFORM A-RELATED"/>
    <property type="match status" value="1"/>
</dbReference>
<dbReference type="EMBL" id="JABEVX010000003">
    <property type="protein sequence ID" value="NNT71867.1"/>
    <property type="molecule type" value="Genomic_DNA"/>
</dbReference>
<evidence type="ECO:0000256" key="1">
    <source>
        <dbReference type="ARBA" id="ARBA00004786"/>
    </source>
</evidence>
<dbReference type="UniPathway" id="UPA00261">
    <property type="reaction ID" value="UER00374"/>
</dbReference>
<keyword evidence="5" id="KW-0520">NAD</keyword>
<comment type="similarity">
    <text evidence="2">Belongs to the aldehyde dehydrogenase family.</text>
</comment>
<accession>A0A7Y3VYT5</accession>
<dbReference type="Proteomes" id="UP000536509">
    <property type="component" value="Unassembled WGS sequence"/>
</dbReference>
<dbReference type="CDD" id="cd07123">
    <property type="entry name" value="ALDH_F4-17_P5CDH"/>
    <property type="match status" value="1"/>
</dbReference>
<dbReference type="Gene3D" id="3.40.309.10">
    <property type="entry name" value="Aldehyde Dehydrogenase, Chain A, domain 2"/>
    <property type="match status" value="1"/>
</dbReference>
<organism evidence="10 11">
    <name type="scientific">Flavobacterium rivulicola</name>
    <dbReference type="NCBI Taxonomy" id="2732161"/>
    <lineage>
        <taxon>Bacteria</taxon>
        <taxon>Pseudomonadati</taxon>
        <taxon>Bacteroidota</taxon>
        <taxon>Flavobacteriia</taxon>
        <taxon>Flavobacteriales</taxon>
        <taxon>Flavobacteriaceae</taxon>
        <taxon>Flavobacterium</taxon>
    </lineage>
</organism>
<dbReference type="FunFam" id="3.40.605.10:FF:000006">
    <property type="entry name" value="1-pyrroline-5-carboxylate dehydrogenase"/>
    <property type="match status" value="1"/>
</dbReference>
<evidence type="ECO:0000256" key="7">
    <source>
        <dbReference type="ARBA" id="ARBA00032259"/>
    </source>
</evidence>
<dbReference type="AlphaFoldDB" id="A0A7Y3VYT5"/>
<evidence type="ECO:0000256" key="3">
    <source>
        <dbReference type="ARBA" id="ARBA00012884"/>
    </source>
</evidence>
<dbReference type="GO" id="GO:0003842">
    <property type="term" value="F:L-glutamate gamma-semialdehyde dehydrogenase activity"/>
    <property type="evidence" value="ECO:0007669"/>
    <property type="project" value="UniProtKB-EC"/>
</dbReference>
<dbReference type="RefSeq" id="WP_171222059.1">
    <property type="nucleotide sequence ID" value="NZ_CP121446.1"/>
</dbReference>
<comment type="pathway">
    <text evidence="1">Amino-acid degradation; L-proline degradation into L-glutamate; L-glutamate from L-proline: step 2/2.</text>
</comment>
<dbReference type="SUPFAM" id="SSF53720">
    <property type="entry name" value="ALDH-like"/>
    <property type="match status" value="1"/>
</dbReference>
<evidence type="ECO:0000256" key="6">
    <source>
        <dbReference type="ARBA" id="ARBA00023062"/>
    </source>
</evidence>
<dbReference type="GO" id="GO:0004657">
    <property type="term" value="F:proline dehydrogenase activity"/>
    <property type="evidence" value="ECO:0007669"/>
    <property type="project" value="UniProtKB-ARBA"/>
</dbReference>
<dbReference type="FunFam" id="3.40.309.10:FF:000005">
    <property type="entry name" value="1-pyrroline-5-carboxylate dehydrogenase 1"/>
    <property type="match status" value="1"/>
</dbReference>
<dbReference type="EC" id="1.2.1.88" evidence="3"/>
<gene>
    <name evidence="10" type="primary">pruA</name>
    <name evidence="10" type="ORF">HKT18_06530</name>
</gene>
<dbReference type="PROSITE" id="PS00070">
    <property type="entry name" value="ALDEHYDE_DEHYDR_CYS"/>
    <property type="match status" value="1"/>
</dbReference>
<evidence type="ECO:0000256" key="5">
    <source>
        <dbReference type="ARBA" id="ARBA00023027"/>
    </source>
</evidence>
<dbReference type="InterPro" id="IPR016163">
    <property type="entry name" value="Ald_DH_C"/>
</dbReference>
<protein>
    <recommendedName>
        <fullName evidence="7">L-glutamate gamma-semialdehyde dehydrogenase</fullName>
        <ecNumber evidence="3">1.2.1.88</ecNumber>
    </recommendedName>
    <alternativeName>
        <fullName evidence="7">L-glutamate gamma-semialdehyde dehydrogenase</fullName>
    </alternativeName>
</protein>
<dbReference type="NCBIfam" id="TIGR01236">
    <property type="entry name" value="D1pyr5carbox1"/>
    <property type="match status" value="1"/>
</dbReference>
<dbReference type="InterPro" id="IPR016162">
    <property type="entry name" value="Ald_DH_N"/>
</dbReference>
<evidence type="ECO:0000256" key="4">
    <source>
        <dbReference type="ARBA" id="ARBA00023002"/>
    </source>
</evidence>
<reference evidence="10 11" key="1">
    <citation type="submission" date="2020-05" db="EMBL/GenBank/DDBJ databases">
        <title>Draft genome of Flavobacterium sp. IMCC34852.</title>
        <authorList>
            <person name="Song J."/>
            <person name="Cho J.-C."/>
        </authorList>
    </citation>
    <scope>NUCLEOTIDE SEQUENCE [LARGE SCALE GENOMIC DNA]</scope>
    <source>
        <strain evidence="10 11">IMCC34852</strain>
    </source>
</reference>
<keyword evidence="4 10" id="KW-0560">Oxidoreductase</keyword>
<evidence type="ECO:0000259" key="9">
    <source>
        <dbReference type="Pfam" id="PF00171"/>
    </source>
</evidence>
<dbReference type="PANTHER" id="PTHR42862">
    <property type="entry name" value="DELTA-1-PYRROLINE-5-CARBOXYLATE DEHYDROGENASE 1, ISOFORM A-RELATED"/>
    <property type="match status" value="1"/>
</dbReference>
<dbReference type="GO" id="GO:0009898">
    <property type="term" value="C:cytoplasmic side of plasma membrane"/>
    <property type="evidence" value="ECO:0007669"/>
    <property type="project" value="TreeGrafter"/>
</dbReference>
<dbReference type="Gene3D" id="3.40.605.10">
    <property type="entry name" value="Aldehyde Dehydrogenase, Chain A, domain 1"/>
    <property type="match status" value="1"/>
</dbReference>
<dbReference type="InterPro" id="IPR016160">
    <property type="entry name" value="Ald_DH_CS_CYS"/>
</dbReference>
<evidence type="ECO:0000313" key="11">
    <source>
        <dbReference type="Proteomes" id="UP000536509"/>
    </source>
</evidence>
<dbReference type="InterPro" id="IPR050485">
    <property type="entry name" value="Proline_metab_enzyme"/>
</dbReference>
<keyword evidence="6" id="KW-0642">Proline metabolism</keyword>
<dbReference type="InterPro" id="IPR016161">
    <property type="entry name" value="Ald_DH/histidinol_DH"/>
</dbReference>
<proteinExistence type="inferred from homology"/>
<evidence type="ECO:0000256" key="8">
    <source>
        <dbReference type="ARBA" id="ARBA00048142"/>
    </source>
</evidence>
<comment type="caution">
    <text evidence="10">The sequence shown here is derived from an EMBL/GenBank/DDBJ whole genome shotgun (WGS) entry which is preliminary data.</text>
</comment>
<comment type="catalytic activity">
    <reaction evidence="8">
        <text>L-glutamate 5-semialdehyde + NAD(+) + H2O = L-glutamate + NADH + 2 H(+)</text>
        <dbReference type="Rhea" id="RHEA:30235"/>
        <dbReference type="ChEBI" id="CHEBI:15377"/>
        <dbReference type="ChEBI" id="CHEBI:15378"/>
        <dbReference type="ChEBI" id="CHEBI:29985"/>
        <dbReference type="ChEBI" id="CHEBI:57540"/>
        <dbReference type="ChEBI" id="CHEBI:57945"/>
        <dbReference type="ChEBI" id="CHEBI:58066"/>
        <dbReference type="EC" id="1.2.1.88"/>
    </reaction>
</comment>
<keyword evidence="11" id="KW-1185">Reference proteome</keyword>
<dbReference type="GO" id="GO:0010133">
    <property type="term" value="P:L-proline catabolic process to L-glutamate"/>
    <property type="evidence" value="ECO:0007669"/>
    <property type="project" value="UniProtKB-UniPathway"/>
</dbReference>
<feature type="domain" description="Aldehyde dehydrogenase" evidence="9">
    <location>
        <begin position="58"/>
        <end position="518"/>
    </location>
</feature>